<keyword evidence="7" id="KW-1185">Reference proteome</keyword>
<comment type="subunit">
    <text evidence="3">Component of the pre-66S ribosomal particle.</text>
</comment>
<evidence type="ECO:0000256" key="4">
    <source>
        <dbReference type="ARBA" id="ARBA00014234"/>
    </source>
</evidence>
<evidence type="ECO:0000256" key="3">
    <source>
        <dbReference type="ARBA" id="ARBA00011187"/>
    </source>
</evidence>
<dbReference type="AlphaFoldDB" id="A0AAF0FAQ0"/>
<accession>A0AAF0FAQ0</accession>
<dbReference type="InterPro" id="IPR036322">
    <property type="entry name" value="WD40_repeat_dom_sf"/>
</dbReference>
<dbReference type="GO" id="GO:0005730">
    <property type="term" value="C:nucleolus"/>
    <property type="evidence" value="ECO:0007669"/>
    <property type="project" value="InterPro"/>
</dbReference>
<dbReference type="SUPFAM" id="SSF50978">
    <property type="entry name" value="WD40 repeat-like"/>
    <property type="match status" value="1"/>
</dbReference>
<comment type="function">
    <text evidence="1">Involved in the biogenesis of the 60S ribosomal subunit.</text>
</comment>
<dbReference type="Gene3D" id="2.130.10.10">
    <property type="entry name" value="YVTN repeat-like/Quinoprotein amine dehydrogenase"/>
    <property type="match status" value="1"/>
</dbReference>
<evidence type="ECO:0000256" key="2">
    <source>
        <dbReference type="ARBA" id="ARBA00007861"/>
    </source>
</evidence>
<feature type="region of interest" description="Disordered" evidence="5">
    <location>
        <begin position="448"/>
        <end position="499"/>
    </location>
</feature>
<dbReference type="GO" id="GO:0042273">
    <property type="term" value="P:ribosomal large subunit biogenesis"/>
    <property type="evidence" value="ECO:0007669"/>
    <property type="project" value="InterPro"/>
</dbReference>
<gene>
    <name evidence="6" type="ORF">MPSI1_000019</name>
</gene>
<evidence type="ECO:0000313" key="7">
    <source>
        <dbReference type="Proteomes" id="UP001214628"/>
    </source>
</evidence>
<protein>
    <recommendedName>
        <fullName evidence="4">Ribosome biogenesis protein NSA1</fullName>
    </recommendedName>
</protein>
<dbReference type="Proteomes" id="UP001214628">
    <property type="component" value="Chromosome 1"/>
</dbReference>
<name>A0AAF0FAQ0_9BASI</name>
<dbReference type="EMBL" id="CP118375">
    <property type="protein sequence ID" value="WFD41392.1"/>
    <property type="molecule type" value="Genomic_DNA"/>
</dbReference>
<dbReference type="GO" id="GO:0030687">
    <property type="term" value="C:preribosome, large subunit precursor"/>
    <property type="evidence" value="ECO:0007669"/>
    <property type="project" value="TreeGrafter"/>
</dbReference>
<dbReference type="InterPro" id="IPR037379">
    <property type="entry name" value="WDR74/Nsa1"/>
</dbReference>
<dbReference type="PANTHER" id="PTHR16038:SF4">
    <property type="entry name" value="WD REPEAT-CONTAINING PROTEIN 74"/>
    <property type="match status" value="1"/>
</dbReference>
<evidence type="ECO:0000256" key="1">
    <source>
        <dbReference type="ARBA" id="ARBA00002889"/>
    </source>
</evidence>
<proteinExistence type="inferred from homology"/>
<dbReference type="PANTHER" id="PTHR16038">
    <property type="entry name" value="NOP SEVEN ASSOCIATED PROTEIN 1"/>
    <property type="match status" value="1"/>
</dbReference>
<reference evidence="6" key="1">
    <citation type="submission" date="2023-02" db="EMBL/GenBank/DDBJ databases">
        <title>Mating type loci evolution in Malassezia.</title>
        <authorList>
            <person name="Coelho M.A."/>
        </authorList>
    </citation>
    <scope>NUCLEOTIDE SEQUENCE</scope>
    <source>
        <strain evidence="6">CBS 14136</strain>
    </source>
</reference>
<evidence type="ECO:0000313" key="6">
    <source>
        <dbReference type="EMBL" id="WFD41392.1"/>
    </source>
</evidence>
<dbReference type="InterPro" id="IPR015943">
    <property type="entry name" value="WD40/YVTN_repeat-like_dom_sf"/>
</dbReference>
<feature type="region of interest" description="Disordered" evidence="5">
    <location>
        <begin position="220"/>
        <end position="252"/>
    </location>
</feature>
<evidence type="ECO:0000256" key="5">
    <source>
        <dbReference type="SAM" id="MobiDB-lite"/>
    </source>
</evidence>
<feature type="compositionally biased region" description="Basic and acidic residues" evidence="5">
    <location>
        <begin position="220"/>
        <end position="238"/>
    </location>
</feature>
<organism evidence="6 7">
    <name type="scientific">Malassezia psittaci</name>
    <dbReference type="NCBI Taxonomy" id="1821823"/>
    <lineage>
        <taxon>Eukaryota</taxon>
        <taxon>Fungi</taxon>
        <taxon>Dikarya</taxon>
        <taxon>Basidiomycota</taxon>
        <taxon>Ustilaginomycotina</taxon>
        <taxon>Malasseziomycetes</taxon>
        <taxon>Malasseziales</taxon>
        <taxon>Malasseziaceae</taxon>
        <taxon>Malassezia</taxon>
    </lineage>
</organism>
<feature type="compositionally biased region" description="Basic and acidic residues" evidence="5">
    <location>
        <begin position="472"/>
        <end position="490"/>
    </location>
</feature>
<sequence length="499" mass="55519">MTEETLEGLPNVAVFTGDSAGHIHVLNTRSKNYNRVAFAGASYGAGLACQLLAYGDLQLPNSTSHSILAIARKNADIDIVIPQNAEDANEIIEKDQDVANVLCTINESRMRVGAERWVGLRITKEGVISCTSGGAFRFTRLKDLELDFDDLKKRDKKAPALKLTKEDLEKISIEWSVTGPLHQVVFYPDTGKPRLFAYGGEHVALSIWDYDKTLEQHSLENRPKNHDSARDSNREENHATGQKRRSPSKKAGSNLLMGEVWRAKSLPNTALSLPQYPLIRSITFFPLKNTSAQKNEGSHNLFDAAVAVGTKDGLVRVYHPTGSSSKHISQWQVVPKKQGAIRVLQYSQELDMFFVGDTSKNLYAVDAKTGHLSYQYKDITGSISSLLLLRLELQSQVSTYLLGSSLDRLIRLFDVGKIYGKNQRRRGKELASYFTGVDNVTSMVCKSVETSSPAKDSDDKDEDIWAGMALADDQHKNEVENNESKGEERHSKKPRLKAH</sequence>
<comment type="similarity">
    <text evidence="2">Belongs to the NSA1 family.</text>
</comment>